<dbReference type="Pfam" id="PF13228">
    <property type="entry name" value="DUF4037"/>
    <property type="match status" value="1"/>
</dbReference>
<feature type="domain" description="DUF4037" evidence="1">
    <location>
        <begin position="129"/>
        <end position="229"/>
    </location>
</feature>
<reference evidence="3" key="1">
    <citation type="submission" date="2016-10" db="EMBL/GenBank/DDBJ databases">
        <authorList>
            <person name="Varghese N."/>
        </authorList>
    </citation>
    <scope>NUCLEOTIDE SEQUENCE [LARGE SCALE GENOMIC DNA]</scope>
    <source>
        <strain evidence="3">ACV-9</strain>
    </source>
</reference>
<proteinExistence type="predicted"/>
<dbReference type="InterPro" id="IPR025117">
    <property type="entry name" value="DUF4037"/>
</dbReference>
<dbReference type="AlphaFoldDB" id="A0A1H7G539"/>
<dbReference type="RefSeq" id="WP_074789065.1">
    <property type="nucleotide sequence ID" value="NZ_FNZX01000004.1"/>
</dbReference>
<sequence length="313" mass="36420">MRNTEFEKSRRFYENQVAPMIHEKFPKYESRIAVGIVGEGSDCFGYDDYMSRDHDFGTGVCLWLTDEDFDEIGCLLSIAYNELAMQYGGEKLTERLQERRGVMTIRSFYSNILYIDCNTKDCILTENDWLILEHSCLATATNGVVFRDDLGEFTRFRNLLLSYYPDSIWRRRIVNELHQFSAALQVNYARCMTRNDIVAAELCRAKGLEAAMELYFLLNRKFAPYYKWTYRALSELDNEGEYAMLVKKLASTVSDDAAWRFNTYNPRSINMKDKVIATAEEIAKAIIELLKKNELIEGSDSYLEIYINDILQV</sequence>
<name>A0A1H7G539_9FIRM</name>
<dbReference type="Proteomes" id="UP000182321">
    <property type="component" value="Unassembled WGS sequence"/>
</dbReference>
<dbReference type="EMBL" id="FNZX01000004">
    <property type="protein sequence ID" value="SEK33423.1"/>
    <property type="molecule type" value="Genomic_DNA"/>
</dbReference>
<accession>A0A1H7G539</accession>
<evidence type="ECO:0000259" key="1">
    <source>
        <dbReference type="Pfam" id="PF13228"/>
    </source>
</evidence>
<protein>
    <recommendedName>
        <fullName evidence="1">DUF4037 domain-containing protein</fullName>
    </recommendedName>
</protein>
<gene>
    <name evidence="2" type="ORF">SAMN02910377_00633</name>
</gene>
<evidence type="ECO:0000313" key="3">
    <source>
        <dbReference type="Proteomes" id="UP000182321"/>
    </source>
</evidence>
<keyword evidence="3" id="KW-1185">Reference proteome</keyword>
<evidence type="ECO:0000313" key="2">
    <source>
        <dbReference type="EMBL" id="SEK33423.1"/>
    </source>
</evidence>
<organism evidence="2 3">
    <name type="scientific">Pseudobutyrivibrio ruminis</name>
    <dbReference type="NCBI Taxonomy" id="46206"/>
    <lineage>
        <taxon>Bacteria</taxon>
        <taxon>Bacillati</taxon>
        <taxon>Bacillota</taxon>
        <taxon>Clostridia</taxon>
        <taxon>Lachnospirales</taxon>
        <taxon>Lachnospiraceae</taxon>
        <taxon>Pseudobutyrivibrio</taxon>
    </lineage>
</organism>